<accession>A0A8X7BQD3</accession>
<reference evidence="2" key="1">
    <citation type="submission" date="2020-08" db="EMBL/GenBank/DDBJ databases">
        <title>Multicomponent nature underlies the extraordinary mechanical properties of spider dragline silk.</title>
        <authorList>
            <person name="Kono N."/>
            <person name="Nakamura H."/>
            <person name="Mori M."/>
            <person name="Yoshida Y."/>
            <person name="Ohtoshi R."/>
            <person name="Malay A.D."/>
            <person name="Moran D.A.P."/>
            <person name="Tomita M."/>
            <person name="Numata K."/>
            <person name="Arakawa K."/>
        </authorList>
    </citation>
    <scope>NUCLEOTIDE SEQUENCE</scope>
</reference>
<evidence type="ECO:0000313" key="2">
    <source>
        <dbReference type="EMBL" id="GFY38717.1"/>
    </source>
</evidence>
<gene>
    <name evidence="2" type="ORF">TNIN_213211</name>
</gene>
<keyword evidence="3" id="KW-1185">Reference proteome</keyword>
<dbReference type="OrthoDB" id="2286360at2759"/>
<sequence length="316" mass="36571">MKQLETIEADMKERESLFDDIQKDKGSAEAVLLERIRKMEEEKTQLTNLSFTVSNQEHEIKVLKSELEEKVQHIQSLVKEKAELSKQVAILQKSSNDKDLSMQQLMQQTKDLNTKLNHAESDLRRAEELISTLKEERTAADVALASANEEKRVVNESLKMVSENLNKFKNNFKHMKAELISQTSLAEQLLKEKNILEETVRKNEESMLLVQKEFEQQTLSESQSRDVMFDDLKKKKSDVENVLNLYSKDLLNYQQIVDNLTKQKAELLNEVTNLKQLVSDQDNKIKLLAEENQEANNKIKEFENKMSNGSVARPFN</sequence>
<evidence type="ECO:0000313" key="3">
    <source>
        <dbReference type="Proteomes" id="UP000886998"/>
    </source>
</evidence>
<protein>
    <submittedName>
        <fullName evidence="2">Uncharacterized protein</fullName>
    </submittedName>
</protein>
<name>A0A8X7BQD3_9ARAC</name>
<dbReference type="AlphaFoldDB" id="A0A8X7BQD3"/>
<feature type="coiled-coil region" evidence="1">
    <location>
        <begin position="29"/>
        <end position="206"/>
    </location>
</feature>
<feature type="coiled-coil region" evidence="1">
    <location>
        <begin position="250"/>
        <end position="312"/>
    </location>
</feature>
<evidence type="ECO:0000256" key="1">
    <source>
        <dbReference type="SAM" id="Coils"/>
    </source>
</evidence>
<dbReference type="SUPFAM" id="SSF90257">
    <property type="entry name" value="Myosin rod fragments"/>
    <property type="match status" value="1"/>
</dbReference>
<dbReference type="Proteomes" id="UP000886998">
    <property type="component" value="Unassembled WGS sequence"/>
</dbReference>
<comment type="caution">
    <text evidence="2">The sequence shown here is derived from an EMBL/GenBank/DDBJ whole genome shotgun (WGS) entry which is preliminary data.</text>
</comment>
<keyword evidence="1" id="KW-0175">Coiled coil</keyword>
<dbReference type="EMBL" id="BMAV01001016">
    <property type="protein sequence ID" value="GFY38717.1"/>
    <property type="molecule type" value="Genomic_DNA"/>
</dbReference>
<proteinExistence type="predicted"/>
<organism evidence="2 3">
    <name type="scientific">Trichonephila inaurata madagascariensis</name>
    <dbReference type="NCBI Taxonomy" id="2747483"/>
    <lineage>
        <taxon>Eukaryota</taxon>
        <taxon>Metazoa</taxon>
        <taxon>Ecdysozoa</taxon>
        <taxon>Arthropoda</taxon>
        <taxon>Chelicerata</taxon>
        <taxon>Arachnida</taxon>
        <taxon>Araneae</taxon>
        <taxon>Araneomorphae</taxon>
        <taxon>Entelegynae</taxon>
        <taxon>Araneoidea</taxon>
        <taxon>Nephilidae</taxon>
        <taxon>Trichonephila</taxon>
        <taxon>Trichonephila inaurata</taxon>
    </lineage>
</organism>